<dbReference type="STRING" id="703135.A0A2A9N9Z0"/>
<keyword evidence="6" id="KW-0249">Electron transport</keyword>
<dbReference type="GO" id="GO:0045271">
    <property type="term" value="C:respiratory chain complex I"/>
    <property type="evidence" value="ECO:0007669"/>
    <property type="project" value="InterPro"/>
</dbReference>
<evidence type="ECO:0000256" key="5">
    <source>
        <dbReference type="ARBA" id="ARBA00022792"/>
    </source>
</evidence>
<organism evidence="10 11">
    <name type="scientific">Amanita thiersii Skay4041</name>
    <dbReference type="NCBI Taxonomy" id="703135"/>
    <lineage>
        <taxon>Eukaryota</taxon>
        <taxon>Fungi</taxon>
        <taxon>Dikarya</taxon>
        <taxon>Basidiomycota</taxon>
        <taxon>Agaricomycotina</taxon>
        <taxon>Agaricomycetes</taxon>
        <taxon>Agaricomycetidae</taxon>
        <taxon>Agaricales</taxon>
        <taxon>Pluteineae</taxon>
        <taxon>Amanitaceae</taxon>
        <taxon>Amanita</taxon>
    </lineage>
</organism>
<evidence type="ECO:0000259" key="9">
    <source>
        <dbReference type="Pfam" id="PF05347"/>
    </source>
</evidence>
<dbReference type="EMBL" id="KZ302111">
    <property type="protein sequence ID" value="PFH47439.1"/>
    <property type="molecule type" value="Genomic_DNA"/>
</dbReference>
<comment type="similarity">
    <text evidence="2">Belongs to the complex I LYR family.</text>
</comment>
<dbReference type="CDD" id="cd20266">
    <property type="entry name" value="Complex1_LYR_NDUFA6_LYRM6"/>
    <property type="match status" value="1"/>
</dbReference>
<dbReference type="GO" id="GO:0006979">
    <property type="term" value="P:response to oxidative stress"/>
    <property type="evidence" value="ECO:0007669"/>
    <property type="project" value="TreeGrafter"/>
</dbReference>
<keyword evidence="3" id="KW-0813">Transport</keyword>
<evidence type="ECO:0000256" key="8">
    <source>
        <dbReference type="ARBA" id="ARBA00023136"/>
    </source>
</evidence>
<sequence>MTIIPTRLARPSVVSSSMADARTRALKLYRDWYRAAPEIVSLYALNVSSAYVRHAIRERFEKNRYVTDPRAIDVLLLKGRQDYQETLNLWKQRDHVEGILLAPQHRPHKTFLQKFYEGRDEDSVVPAASGIV</sequence>
<dbReference type="AlphaFoldDB" id="A0A2A9N9Z0"/>
<keyword evidence="7" id="KW-0496">Mitochondrion</keyword>
<dbReference type="PANTHER" id="PTHR12964:SF0">
    <property type="entry name" value="NADH DEHYDROGENASE [UBIQUINONE] 1 ALPHA SUBCOMPLEX SUBUNIT 6"/>
    <property type="match status" value="1"/>
</dbReference>
<dbReference type="Proteomes" id="UP000242287">
    <property type="component" value="Unassembled WGS sequence"/>
</dbReference>
<dbReference type="PANTHER" id="PTHR12964">
    <property type="entry name" value="NADH-UBIQUINONE OXIDOREDUCTASE B14 SUBUNIT"/>
    <property type="match status" value="1"/>
</dbReference>
<keyword evidence="11" id="KW-1185">Reference proteome</keyword>
<dbReference type="PIRSF" id="PIRSF006643">
    <property type="entry name" value="NDUA6"/>
    <property type="match status" value="1"/>
</dbReference>
<evidence type="ECO:0000256" key="4">
    <source>
        <dbReference type="ARBA" id="ARBA00022660"/>
    </source>
</evidence>
<name>A0A2A9N9Z0_9AGAR</name>
<evidence type="ECO:0000256" key="7">
    <source>
        <dbReference type="ARBA" id="ARBA00023128"/>
    </source>
</evidence>
<proteinExistence type="inferred from homology"/>
<protein>
    <recommendedName>
        <fullName evidence="9">Complex 1 LYR protein domain-containing protein</fullName>
    </recommendedName>
</protein>
<dbReference type="InterPro" id="IPR045299">
    <property type="entry name" value="Complex1_LYR_NDUFA6_LYRM6"/>
</dbReference>
<accession>A0A2A9N9Z0</accession>
<evidence type="ECO:0000256" key="6">
    <source>
        <dbReference type="ARBA" id="ARBA00022982"/>
    </source>
</evidence>
<gene>
    <name evidence="10" type="ORF">AMATHDRAFT_198058</name>
</gene>
<dbReference type="InterPro" id="IPR016488">
    <property type="entry name" value="NADH_Ub_cplx-1_asu_su-6"/>
</dbReference>
<dbReference type="InterPro" id="IPR008011">
    <property type="entry name" value="Complex1_LYR_dom"/>
</dbReference>
<feature type="domain" description="Complex 1 LYR protein" evidence="9">
    <location>
        <begin position="24"/>
        <end position="83"/>
    </location>
</feature>
<evidence type="ECO:0000313" key="10">
    <source>
        <dbReference type="EMBL" id="PFH47439.1"/>
    </source>
</evidence>
<evidence type="ECO:0000313" key="11">
    <source>
        <dbReference type="Proteomes" id="UP000242287"/>
    </source>
</evidence>
<keyword evidence="4" id="KW-0679">Respiratory chain</keyword>
<keyword evidence="5" id="KW-0999">Mitochondrion inner membrane</keyword>
<evidence type="ECO:0000256" key="1">
    <source>
        <dbReference type="ARBA" id="ARBA00004443"/>
    </source>
</evidence>
<dbReference type="Pfam" id="PF05347">
    <property type="entry name" value="Complex1_LYR"/>
    <property type="match status" value="1"/>
</dbReference>
<evidence type="ECO:0000256" key="2">
    <source>
        <dbReference type="ARBA" id="ARBA00009508"/>
    </source>
</evidence>
<dbReference type="GO" id="GO:0005743">
    <property type="term" value="C:mitochondrial inner membrane"/>
    <property type="evidence" value="ECO:0007669"/>
    <property type="project" value="UniProtKB-SubCell"/>
</dbReference>
<comment type="subcellular location">
    <subcellularLocation>
        <location evidence="1">Mitochondrion inner membrane</location>
        <topology evidence="1">Peripheral membrane protein</topology>
        <orientation evidence="1">Matrix side</orientation>
    </subcellularLocation>
</comment>
<evidence type="ECO:0000256" key="3">
    <source>
        <dbReference type="ARBA" id="ARBA00022448"/>
    </source>
</evidence>
<reference evidence="10 11" key="1">
    <citation type="submission" date="2014-02" db="EMBL/GenBank/DDBJ databases">
        <title>Transposable element dynamics among asymbiotic and ectomycorrhizal Amanita fungi.</title>
        <authorList>
            <consortium name="DOE Joint Genome Institute"/>
            <person name="Hess J."/>
            <person name="Skrede I."/>
            <person name="Wolfe B."/>
            <person name="LaButti K."/>
            <person name="Ohm R.A."/>
            <person name="Grigoriev I.V."/>
            <person name="Pringle A."/>
        </authorList>
    </citation>
    <scope>NUCLEOTIDE SEQUENCE [LARGE SCALE GENOMIC DNA]</scope>
    <source>
        <strain evidence="10 11">SKay4041</strain>
    </source>
</reference>
<keyword evidence="8" id="KW-0472">Membrane</keyword>
<dbReference type="OrthoDB" id="14535at2759"/>